<dbReference type="SUPFAM" id="SSF46689">
    <property type="entry name" value="Homeodomain-like"/>
    <property type="match status" value="2"/>
</dbReference>
<dbReference type="EMBL" id="JABFMT010000022">
    <property type="protein sequence ID" value="NUU03493.1"/>
    <property type="molecule type" value="Genomic_DNA"/>
</dbReference>
<evidence type="ECO:0000256" key="2">
    <source>
        <dbReference type="ARBA" id="ARBA00023125"/>
    </source>
</evidence>
<dbReference type="PROSITE" id="PS01124">
    <property type="entry name" value="HTH_ARAC_FAMILY_2"/>
    <property type="match status" value="1"/>
</dbReference>
<evidence type="ECO:0000256" key="1">
    <source>
        <dbReference type="ARBA" id="ARBA00023015"/>
    </source>
</evidence>
<comment type="caution">
    <text evidence="5">The sequence shown here is derived from an EMBL/GenBank/DDBJ whole genome shotgun (WGS) entry which is preliminary data.</text>
</comment>
<dbReference type="PANTHER" id="PTHR46796:SF2">
    <property type="entry name" value="TRANSCRIPTIONAL REGULATORY PROTEIN"/>
    <property type="match status" value="1"/>
</dbReference>
<dbReference type="SMART" id="SM00342">
    <property type="entry name" value="HTH_ARAC"/>
    <property type="match status" value="1"/>
</dbReference>
<organism evidence="5 6">
    <name type="scientific">Herbaspirillum robiniae</name>
    <dbReference type="NCBI Taxonomy" id="2014887"/>
    <lineage>
        <taxon>Bacteria</taxon>
        <taxon>Pseudomonadati</taxon>
        <taxon>Pseudomonadota</taxon>
        <taxon>Betaproteobacteria</taxon>
        <taxon>Burkholderiales</taxon>
        <taxon>Oxalobacteraceae</taxon>
        <taxon>Herbaspirillum</taxon>
    </lineage>
</organism>
<keyword evidence="2" id="KW-0238">DNA-binding</keyword>
<feature type="domain" description="HTH araC/xylS-type" evidence="4">
    <location>
        <begin position="170"/>
        <end position="267"/>
    </location>
</feature>
<dbReference type="RefSeq" id="WP_079214793.1">
    <property type="nucleotide sequence ID" value="NZ_CP018845.1"/>
</dbReference>
<keyword evidence="3" id="KW-0804">Transcription</keyword>
<protein>
    <submittedName>
        <fullName evidence="5">AraC family transcriptional regulator</fullName>
    </submittedName>
</protein>
<dbReference type="InterPro" id="IPR003313">
    <property type="entry name" value="AraC-bd"/>
</dbReference>
<evidence type="ECO:0000313" key="6">
    <source>
        <dbReference type="Proteomes" id="UP000536746"/>
    </source>
</evidence>
<dbReference type="Proteomes" id="UP000536746">
    <property type="component" value="Unassembled WGS sequence"/>
</dbReference>
<proteinExistence type="predicted"/>
<dbReference type="InterPro" id="IPR018060">
    <property type="entry name" value="HTH_AraC"/>
</dbReference>
<dbReference type="Gene3D" id="1.10.10.60">
    <property type="entry name" value="Homeodomain-like"/>
    <property type="match status" value="1"/>
</dbReference>
<keyword evidence="1" id="KW-0805">Transcription regulation</keyword>
<accession>A0ABX2M2J9</accession>
<evidence type="ECO:0000256" key="3">
    <source>
        <dbReference type="ARBA" id="ARBA00023163"/>
    </source>
</evidence>
<dbReference type="InterPro" id="IPR050204">
    <property type="entry name" value="AraC_XylS_family_regulators"/>
</dbReference>
<evidence type="ECO:0000313" key="5">
    <source>
        <dbReference type="EMBL" id="NUU03493.1"/>
    </source>
</evidence>
<sequence length="273" mass="30702">MATIRHSSRDWVMRAPPSSRMERIEAYFSGRGYDFHRHDTYAIGRTLAGVQSFHYRGALRHSLPGGSMVLHPDELHDGQAGDRDGFRYRMIYVQPALLQQALGGRALPYIDTGLSQDPRLFRTIDALLRGMDRHLDNLEEDDALYDLAQAMSAVAGARRGRRSFDFAGAERARELILASLERTVTLDELAAASGNDRWSLSRDFRALYGTSPYRYLTMRRLELVRKLAAGGAELASAAATAGFSDQSHMTRHFVRAYGLPPGAWLRMLRARTR</sequence>
<dbReference type="InterPro" id="IPR037923">
    <property type="entry name" value="HTH-like"/>
</dbReference>
<dbReference type="SUPFAM" id="SSF51215">
    <property type="entry name" value="Regulatory protein AraC"/>
    <property type="match status" value="1"/>
</dbReference>
<keyword evidence="6" id="KW-1185">Reference proteome</keyword>
<evidence type="ECO:0000259" key="4">
    <source>
        <dbReference type="PROSITE" id="PS01124"/>
    </source>
</evidence>
<dbReference type="PANTHER" id="PTHR46796">
    <property type="entry name" value="HTH-TYPE TRANSCRIPTIONAL ACTIVATOR RHAS-RELATED"/>
    <property type="match status" value="1"/>
</dbReference>
<dbReference type="InterPro" id="IPR009057">
    <property type="entry name" value="Homeodomain-like_sf"/>
</dbReference>
<gene>
    <name evidence="5" type="ORF">HNO84_17930</name>
</gene>
<reference evidence="5 6" key="1">
    <citation type="journal article" date="2020" name="Front. Plant Sci.">
        <title>Isolation of Rhizosphere Bacteria That Improve Quality and Water Stress Tolerance in Greenhouse Ornamentals.</title>
        <authorList>
            <person name="Nordstedt N.P."/>
            <person name="Jones M.L."/>
        </authorList>
    </citation>
    <scope>NUCLEOTIDE SEQUENCE [LARGE SCALE GENOMIC DNA]</scope>
    <source>
        <strain evidence="5 6">C6C2</strain>
    </source>
</reference>
<name>A0ABX2M2J9_9BURK</name>
<dbReference type="Pfam" id="PF02311">
    <property type="entry name" value="AraC_binding"/>
    <property type="match status" value="1"/>
</dbReference>
<dbReference type="Pfam" id="PF12833">
    <property type="entry name" value="HTH_18"/>
    <property type="match status" value="1"/>
</dbReference>